<dbReference type="AlphaFoldDB" id="A0A0M3I748"/>
<proteinExistence type="predicted"/>
<name>A0A0M3I748_ASCLU</name>
<evidence type="ECO:0000313" key="1">
    <source>
        <dbReference type="Proteomes" id="UP000036681"/>
    </source>
</evidence>
<evidence type="ECO:0000313" key="2">
    <source>
        <dbReference type="WBParaSite" id="ALUE_0001296401-mRNA-1"/>
    </source>
</evidence>
<dbReference type="WBParaSite" id="ALUE_0001296401-mRNA-1">
    <property type="protein sequence ID" value="ALUE_0001296401-mRNA-1"/>
    <property type="gene ID" value="ALUE_0001296401"/>
</dbReference>
<accession>A0A0M3I748</accession>
<reference evidence="2" key="1">
    <citation type="submission" date="2017-02" db="UniProtKB">
        <authorList>
            <consortium name="WormBaseParasite"/>
        </authorList>
    </citation>
    <scope>IDENTIFICATION</scope>
</reference>
<organism evidence="1 2">
    <name type="scientific">Ascaris lumbricoides</name>
    <name type="common">Giant roundworm</name>
    <dbReference type="NCBI Taxonomy" id="6252"/>
    <lineage>
        <taxon>Eukaryota</taxon>
        <taxon>Metazoa</taxon>
        <taxon>Ecdysozoa</taxon>
        <taxon>Nematoda</taxon>
        <taxon>Chromadorea</taxon>
        <taxon>Rhabditida</taxon>
        <taxon>Spirurina</taxon>
        <taxon>Ascaridomorpha</taxon>
        <taxon>Ascaridoidea</taxon>
        <taxon>Ascarididae</taxon>
        <taxon>Ascaris</taxon>
    </lineage>
</organism>
<protein>
    <submittedName>
        <fullName evidence="2">Secreted protein</fullName>
    </submittedName>
</protein>
<sequence length="92" mass="9979">MVIAAILATISSAVDGRGPLSTNAFVALLSECRCKDLPALSVDWMLFSNRRFLSVALRSRFDNDCRESFLGQLVEHAASPFPSSDIQSMSVA</sequence>
<dbReference type="Proteomes" id="UP000036681">
    <property type="component" value="Unplaced"/>
</dbReference>
<keyword evidence="1" id="KW-1185">Reference proteome</keyword>